<name>A0A486XI72_9GAMM</name>
<dbReference type="EMBL" id="CAAJGR010000013">
    <property type="protein sequence ID" value="VHO00201.1"/>
    <property type="molecule type" value="Genomic_DNA"/>
</dbReference>
<organism evidence="1">
    <name type="scientific">Rheinheimera sp. BAL341</name>
    <dbReference type="NCBI Taxonomy" id="1708203"/>
    <lineage>
        <taxon>Bacteria</taxon>
        <taxon>Pseudomonadati</taxon>
        <taxon>Pseudomonadota</taxon>
        <taxon>Gammaproteobacteria</taxon>
        <taxon>Chromatiales</taxon>
        <taxon>Chromatiaceae</taxon>
        <taxon>Rheinheimera</taxon>
    </lineage>
</organism>
<proteinExistence type="predicted"/>
<dbReference type="AlphaFoldDB" id="A0A486XI72"/>
<evidence type="ECO:0000313" key="1">
    <source>
        <dbReference type="EMBL" id="VHO00201.1"/>
    </source>
</evidence>
<accession>A0A486XI72</accession>
<sequence length="42" mass="4691">MQLILPPVPVLTSVADLSRGQIDYFSLLIVNDVLIFRVCFIA</sequence>
<protein>
    <submittedName>
        <fullName evidence="1">Uncharacterized protein</fullName>
    </submittedName>
</protein>
<gene>
    <name evidence="1" type="ORF">BAL341_104</name>
</gene>
<reference evidence="1" key="1">
    <citation type="submission" date="2019-04" db="EMBL/GenBank/DDBJ databases">
        <authorList>
            <person name="Brambilla D."/>
        </authorList>
    </citation>
    <scope>NUCLEOTIDE SEQUENCE</scope>
    <source>
        <strain evidence="1">BAL1</strain>
    </source>
</reference>